<evidence type="ECO:0000313" key="6">
    <source>
        <dbReference type="EMBL" id="OFV68756.1"/>
    </source>
</evidence>
<dbReference type="EC" id="2.6.1.-" evidence="4"/>
<dbReference type="Proteomes" id="UP000186940">
    <property type="component" value="Unassembled WGS sequence"/>
</dbReference>
<keyword evidence="7" id="KW-1185">Reference proteome</keyword>
<dbReference type="SUPFAM" id="SSF53383">
    <property type="entry name" value="PLP-dependent transferases"/>
    <property type="match status" value="1"/>
</dbReference>
<dbReference type="GO" id="GO:0009089">
    <property type="term" value="P:lysine biosynthetic process via diaminopimelate"/>
    <property type="evidence" value="ECO:0007669"/>
    <property type="project" value="InterPro"/>
</dbReference>
<dbReference type="InterPro" id="IPR004839">
    <property type="entry name" value="Aminotransferase_I/II_large"/>
</dbReference>
<dbReference type="GO" id="GO:0010285">
    <property type="term" value="F:L,L-diaminopimelate aminotransferase activity"/>
    <property type="evidence" value="ECO:0007669"/>
    <property type="project" value="InterPro"/>
</dbReference>
<proteinExistence type="inferred from homology"/>
<dbReference type="InterPro" id="IPR015422">
    <property type="entry name" value="PyrdxlP-dep_Trfase_small"/>
</dbReference>
<evidence type="ECO:0000256" key="2">
    <source>
        <dbReference type="ARBA" id="ARBA00022576"/>
    </source>
</evidence>
<gene>
    <name evidence="6" type="ORF">SCAL_000432</name>
</gene>
<dbReference type="PATRIC" id="fig|1838285.3.peg.437"/>
<dbReference type="PANTHER" id="PTHR42832:SF3">
    <property type="entry name" value="L-GLUTAMINE--4-(METHYLSULFANYL)-2-OXOBUTANOATE AMINOTRANSFERASE"/>
    <property type="match status" value="1"/>
</dbReference>
<dbReference type="NCBIfam" id="NF006756">
    <property type="entry name" value="PRK09276.1"/>
    <property type="match status" value="1"/>
</dbReference>
<comment type="caution">
    <text evidence="6">The sequence shown here is derived from an EMBL/GenBank/DDBJ whole genome shotgun (WGS) entry which is preliminary data.</text>
</comment>
<evidence type="ECO:0000256" key="4">
    <source>
        <dbReference type="RuleBase" id="RU000481"/>
    </source>
</evidence>
<dbReference type="AlphaFoldDB" id="A0A1F2PDN3"/>
<dbReference type="STRING" id="1838285.SCAL_000432"/>
<dbReference type="InterPro" id="IPR015421">
    <property type="entry name" value="PyrdxlP-dep_Trfase_major"/>
</dbReference>
<evidence type="ECO:0000256" key="3">
    <source>
        <dbReference type="ARBA" id="ARBA00022679"/>
    </source>
</evidence>
<evidence type="ECO:0000313" key="7">
    <source>
        <dbReference type="Proteomes" id="UP000186940"/>
    </source>
</evidence>
<dbReference type="Gene3D" id="3.40.640.10">
    <property type="entry name" value="Type I PLP-dependent aspartate aminotransferase-like (Major domain)"/>
    <property type="match status" value="1"/>
</dbReference>
<dbReference type="EMBL" id="LYOS01000001">
    <property type="protein sequence ID" value="OFV68756.1"/>
    <property type="molecule type" value="Genomic_DNA"/>
</dbReference>
<dbReference type="PANTHER" id="PTHR42832">
    <property type="entry name" value="AMINO ACID AMINOTRANSFERASE"/>
    <property type="match status" value="1"/>
</dbReference>
<dbReference type="InterPro" id="IPR050881">
    <property type="entry name" value="LL-DAP_aminotransferase"/>
</dbReference>
<dbReference type="Pfam" id="PF00155">
    <property type="entry name" value="Aminotran_1_2"/>
    <property type="match status" value="1"/>
</dbReference>
<reference evidence="6" key="1">
    <citation type="submission" date="2016-05" db="EMBL/GenBank/DDBJ databases">
        <title>Microbial consortia oxidize butane by reversing methanogenesis.</title>
        <authorList>
            <person name="Laso-Perez R."/>
            <person name="Richter M."/>
            <person name="Wegener G."/>
            <person name="Musat F."/>
        </authorList>
    </citation>
    <scope>NUCLEOTIDE SEQUENCE [LARGE SCALE GENOMIC DNA]</scope>
    <source>
        <strain evidence="6">BOX2</strain>
    </source>
</reference>
<protein>
    <recommendedName>
        <fullName evidence="4">Aminotransferase</fullName>
        <ecNumber evidence="4">2.6.1.-</ecNumber>
    </recommendedName>
</protein>
<organism evidence="6 7">
    <name type="scientific">Candidatus Syntropharchaeum caldarium</name>
    <dbReference type="NCBI Taxonomy" id="1838285"/>
    <lineage>
        <taxon>Archaea</taxon>
        <taxon>Methanobacteriati</taxon>
        <taxon>Methanobacteriota</taxon>
        <taxon>Stenosarchaea group</taxon>
        <taxon>Methanomicrobia</taxon>
        <taxon>Methanosarcinales</taxon>
        <taxon>ANME-2 cluster</taxon>
        <taxon>Candidatus Syntropharchaeum</taxon>
    </lineage>
</organism>
<dbReference type="GO" id="GO:0030170">
    <property type="term" value="F:pyridoxal phosphate binding"/>
    <property type="evidence" value="ECO:0007669"/>
    <property type="project" value="InterPro"/>
</dbReference>
<comment type="cofactor">
    <cofactor evidence="1 4">
        <name>pyridoxal 5'-phosphate</name>
        <dbReference type="ChEBI" id="CHEBI:597326"/>
    </cofactor>
</comment>
<feature type="domain" description="Aminotransferase class I/classII large" evidence="5">
    <location>
        <begin position="34"/>
        <end position="379"/>
    </location>
</feature>
<dbReference type="Gene3D" id="3.90.1150.10">
    <property type="entry name" value="Aspartate Aminotransferase, domain 1"/>
    <property type="match status" value="1"/>
</dbReference>
<name>A0A1F2PDN3_9EURY</name>
<keyword evidence="2 4" id="KW-0032">Aminotransferase</keyword>
<dbReference type="InterPro" id="IPR015424">
    <property type="entry name" value="PyrdxlP-dep_Trfase"/>
</dbReference>
<evidence type="ECO:0000256" key="1">
    <source>
        <dbReference type="ARBA" id="ARBA00001933"/>
    </source>
</evidence>
<accession>A0A1F2PDN3</accession>
<keyword evidence="3 4" id="KW-0808">Transferase</keyword>
<dbReference type="InterPro" id="IPR004838">
    <property type="entry name" value="NHTrfase_class1_PyrdxlP-BS"/>
</dbReference>
<sequence>MKSITYAERINQLPPYLFAQIDAMKAEARAAGIDIIDLSIGDPDLPTPKPVIETLCKSASDPNTHRYPTYDGMRVFREAVASWYKRNKGVKLDPEKEVVALIGSKEGIAHIPFAFINPGDYVLVPDPAYPVYLNSTILAGGKPYILPLLPENGFKPDLTEIDPEVLRRTKLLFLNYPNNPTAALADEAFFKEVVDFAKEHNIIVCHDNPYSEIVYDGTRALSFLEVDGARDVGIEFNSLSKTCNMTGWRIGYALGNPDILAGLLKVKTNIDSGIFEAVQLAGIKALEIADAVAGENSAIYRERRDVLCRGLGLEPPLATFYVWAPVPEGYDSMSYTEMLLSKCGIVVTPGVGFGAHGEGFVRFALTEDVERIKVAVERISEGMLI</sequence>
<dbReference type="InterPro" id="IPR019881">
    <property type="entry name" value="DAP-NH2Trfase_DapL_Desulfo"/>
</dbReference>
<comment type="similarity">
    <text evidence="4">Belongs to the class-I pyridoxal-phosphate-dependent aminotransferase family.</text>
</comment>
<evidence type="ECO:0000259" key="5">
    <source>
        <dbReference type="Pfam" id="PF00155"/>
    </source>
</evidence>
<dbReference type="NCBIfam" id="TIGR03540">
    <property type="entry name" value="DapC_direct"/>
    <property type="match status" value="1"/>
</dbReference>
<dbReference type="CDD" id="cd00609">
    <property type="entry name" value="AAT_like"/>
    <property type="match status" value="1"/>
</dbReference>
<dbReference type="PROSITE" id="PS00105">
    <property type="entry name" value="AA_TRANSFER_CLASS_1"/>
    <property type="match status" value="1"/>
</dbReference>